<dbReference type="Proteomes" id="UP000269974">
    <property type="component" value="Unassembled WGS sequence"/>
</dbReference>
<proteinExistence type="predicted"/>
<organism evidence="1 2">
    <name type="scientific">Actinobaculum suis</name>
    <dbReference type="NCBI Taxonomy" id="1657"/>
    <lineage>
        <taxon>Bacteria</taxon>
        <taxon>Bacillati</taxon>
        <taxon>Actinomycetota</taxon>
        <taxon>Actinomycetes</taxon>
        <taxon>Actinomycetales</taxon>
        <taxon>Actinomycetaceae</taxon>
        <taxon>Actinobaculum</taxon>
    </lineage>
</organism>
<gene>
    <name evidence="1" type="ORF">NCTC10327_01547</name>
</gene>
<evidence type="ECO:0000313" key="2">
    <source>
        <dbReference type="Proteomes" id="UP000269974"/>
    </source>
</evidence>
<evidence type="ECO:0000313" key="1">
    <source>
        <dbReference type="EMBL" id="VDG76913.1"/>
    </source>
</evidence>
<accession>A0A7Z8YA83</accession>
<dbReference type="EMBL" id="UYIO01000001">
    <property type="protein sequence ID" value="VDG76913.1"/>
    <property type="molecule type" value="Genomic_DNA"/>
</dbReference>
<reference evidence="1 2" key="1">
    <citation type="submission" date="2018-11" db="EMBL/GenBank/DDBJ databases">
        <authorList>
            <consortium name="Pathogen Informatics"/>
        </authorList>
    </citation>
    <scope>NUCLEOTIDE SEQUENCE [LARGE SCALE GENOMIC DNA]</scope>
    <source>
        <strain evidence="1 2">NCTC10327</strain>
    </source>
</reference>
<protein>
    <submittedName>
        <fullName evidence="1">Uncharacterized protein</fullName>
    </submittedName>
</protein>
<sequence length="130" mass="13744">MSVQDDRAGIAAVLRQALAPLKIEGLDYAPGTVRAGIAWLDLSEIQAPENQTFAHKKMRVTWRVTITVSATLTVIEAQKQLDAALDAAMSAIVASGAADVETAGEYFGITETNGATFPAVRLTLSSIIDI</sequence>
<name>A0A7Z8YA83_9ACTO</name>
<comment type="caution">
    <text evidence="1">The sequence shown here is derived from an EMBL/GenBank/DDBJ whole genome shotgun (WGS) entry which is preliminary data.</text>
</comment>
<dbReference type="AlphaFoldDB" id="A0A7Z8YA83"/>